<evidence type="ECO:0000313" key="4">
    <source>
        <dbReference type="Proteomes" id="UP000230481"/>
    </source>
</evidence>
<accession>A0A2M6WVJ9</accession>
<dbReference type="GO" id="GO:0016020">
    <property type="term" value="C:membrane"/>
    <property type="evidence" value="ECO:0007669"/>
    <property type="project" value="InterPro"/>
</dbReference>
<dbReference type="GO" id="GO:0008107">
    <property type="term" value="F:galactoside 2-alpha-L-fucosyltransferase activity"/>
    <property type="evidence" value="ECO:0007669"/>
    <property type="project" value="InterPro"/>
</dbReference>
<dbReference type="InterPro" id="IPR002516">
    <property type="entry name" value="Glyco_trans_11"/>
</dbReference>
<dbReference type="AlphaFoldDB" id="A0A2M6WVJ9"/>
<proteinExistence type="predicted"/>
<dbReference type="PANTHER" id="PTHR11927:SF9">
    <property type="entry name" value="L-FUCOSYLTRANSFERASE"/>
    <property type="match status" value="1"/>
</dbReference>
<keyword evidence="1" id="KW-0328">Glycosyltransferase</keyword>
<dbReference type="Pfam" id="PF01531">
    <property type="entry name" value="Glyco_transf_11"/>
    <property type="match status" value="1"/>
</dbReference>
<organism evidence="3 4">
    <name type="scientific">Candidatus Campbellbacteria bacterium CG10_big_fil_rev_8_21_14_0_10_35_52</name>
    <dbReference type="NCBI Taxonomy" id="1974527"/>
    <lineage>
        <taxon>Bacteria</taxon>
        <taxon>Candidatus Campbelliibacteriota</taxon>
    </lineage>
</organism>
<comment type="caution">
    <text evidence="3">The sequence shown here is derived from an EMBL/GenBank/DDBJ whole genome shotgun (WGS) entry which is preliminary data.</text>
</comment>
<evidence type="ECO:0000256" key="1">
    <source>
        <dbReference type="ARBA" id="ARBA00022676"/>
    </source>
</evidence>
<keyword evidence="2" id="KW-0808">Transferase</keyword>
<evidence type="ECO:0000256" key="2">
    <source>
        <dbReference type="ARBA" id="ARBA00022679"/>
    </source>
</evidence>
<evidence type="ECO:0000313" key="3">
    <source>
        <dbReference type="EMBL" id="PIT96810.1"/>
    </source>
</evidence>
<name>A0A2M6WVJ9_9BACT</name>
<dbReference type="Proteomes" id="UP000230481">
    <property type="component" value="Unassembled WGS sequence"/>
</dbReference>
<dbReference type="PANTHER" id="PTHR11927">
    <property type="entry name" value="GALACTOSIDE 2-L-FUCOSYLTRANSFERASE"/>
    <property type="match status" value="1"/>
</dbReference>
<dbReference type="EMBL" id="PFAA01000024">
    <property type="protein sequence ID" value="PIT96810.1"/>
    <property type="molecule type" value="Genomic_DNA"/>
</dbReference>
<protein>
    <submittedName>
        <fullName evidence="3">Uncharacterized protein</fullName>
    </submittedName>
</protein>
<gene>
    <name evidence="3" type="ORF">COT82_01040</name>
</gene>
<reference evidence="4" key="1">
    <citation type="submission" date="2017-09" db="EMBL/GenBank/DDBJ databases">
        <title>Depth-based differentiation of microbial function through sediment-hosted aquifers and enrichment of novel symbionts in the deep terrestrial subsurface.</title>
        <authorList>
            <person name="Probst A.J."/>
            <person name="Ladd B."/>
            <person name="Jarett J.K."/>
            <person name="Geller-Mcgrath D.E."/>
            <person name="Sieber C.M.K."/>
            <person name="Emerson J.B."/>
            <person name="Anantharaman K."/>
            <person name="Thomas B.C."/>
            <person name="Malmstrom R."/>
            <person name="Stieglmeier M."/>
            <person name="Klingl A."/>
            <person name="Woyke T."/>
            <person name="Ryan C.M."/>
            <person name="Banfield J.F."/>
        </authorList>
    </citation>
    <scope>NUCLEOTIDE SEQUENCE [LARGE SCALE GENOMIC DNA]</scope>
</reference>
<sequence>MDYYKTAIDYITEHEQTSHFFIFSDDYDWSVENFKFLNYPVTCVKNSAEKNYEDLFLMSNCKHNIIANSTFR</sequence>
<dbReference type="GO" id="GO:0005975">
    <property type="term" value="P:carbohydrate metabolic process"/>
    <property type="evidence" value="ECO:0007669"/>
    <property type="project" value="InterPro"/>
</dbReference>